<sequence>MASQDVDDVVAEVTQLLDDLEHDHVDIEEFQDDLEGMEEMARKDSRSVRIWNDGTRFKTGQITSLQEQIDDSTAQIEAALDMADCQGASRSYKQAKFHNALDWILAMDEDESLDLLRNMSADHKAALLNRELQAATEKLHRAEGSLALKDTELTSLTATNQILEVRLRQKDARISEQDALLETSHSEREVSALEAFIADGFAEICRLEDDLRALSASHGLQTAIRDQQLSELRRDLAQRDADLKQKSADLEQKNTELKQKSTELDHMKDDRVLRDAEFQSLRDDCVRKDADLKQKMAELQRIEDDRAHREAEARRLATESTGKDSELERKNAELQSMENDRARIDADVQRLAAECAQKDTELERRDAELQHMEDDRAHRDAEAQRLAAECTQKDTELERKDAEIQFLSAGRDQKDTELLQANANLIQMTAETRRLEEIIARKDTELTRANANFYVLLTGTSHDIPDIDRWAPLANSSRPLAPATPSTAIDQPYWTVALSRRQSASPPSSTGLLVPIALLYSKAIADEYDDDGCVACTAIIRCLEVVEAAPIHMILELLRCLLANANQDDTNGARFGYFLAIWQVLGLIRLRWPETEGLANLEGQYREKVEQLPPELRTFGDLVAGLGRGDLTAAYDGRGGEIPAILSATPHRYCPEQEVLIIAPTTKYAWALDLRHHTIWPVNKTNGNFELDGDHYRLEGVIAGEDVILPCSEIVDLDFIFDYLVM</sequence>
<organism evidence="3">
    <name type="scientific">Rosellinia necatrix</name>
    <name type="common">White root-rot fungus</name>
    <dbReference type="NCBI Taxonomy" id="77044"/>
    <lineage>
        <taxon>Eukaryota</taxon>
        <taxon>Fungi</taxon>
        <taxon>Dikarya</taxon>
        <taxon>Ascomycota</taxon>
        <taxon>Pezizomycotina</taxon>
        <taxon>Sordariomycetes</taxon>
        <taxon>Xylariomycetidae</taxon>
        <taxon>Xylariales</taxon>
        <taxon>Xylariaceae</taxon>
        <taxon>Rosellinia</taxon>
    </lineage>
</organism>
<proteinExistence type="predicted"/>
<dbReference type="STRING" id="77044.A0A1W2TPL2"/>
<keyword evidence="3" id="KW-0969">Cilium</keyword>
<protein>
    <submittedName>
        <fullName evidence="3">Putative flagellar attachment zone protein 1-like isoform X2</fullName>
    </submittedName>
</protein>
<evidence type="ECO:0000313" key="3">
    <source>
        <dbReference type="EMBL" id="GAP90342.1"/>
    </source>
</evidence>
<dbReference type="PANTHER" id="PTHR34707">
    <property type="entry name" value="VIMENTIN-TYPE INTERMEDIATE FILAMENT-ASSOCIATED COILED-COIL PROTEIN"/>
    <property type="match status" value="1"/>
</dbReference>
<evidence type="ECO:0000256" key="1">
    <source>
        <dbReference type="SAM" id="Coils"/>
    </source>
</evidence>
<evidence type="ECO:0000256" key="2">
    <source>
        <dbReference type="SAM" id="MobiDB-lite"/>
    </source>
</evidence>
<dbReference type="PANTHER" id="PTHR34707:SF1">
    <property type="entry name" value="VIMENTIN-TYPE INTERMEDIATE FILAMENT-ASSOCIATED COILED-COIL PROTEIN"/>
    <property type="match status" value="1"/>
</dbReference>
<accession>A0A1W2TPL2</accession>
<keyword evidence="3" id="KW-0282">Flagellum</keyword>
<feature type="region of interest" description="Disordered" evidence="2">
    <location>
        <begin position="303"/>
        <end position="341"/>
    </location>
</feature>
<dbReference type="EMBL" id="DF977494">
    <property type="protein sequence ID" value="GAP90342.1"/>
    <property type="molecule type" value="Genomic_DNA"/>
</dbReference>
<keyword evidence="1" id="KW-0175">Coiled coil</keyword>
<feature type="coiled-coil region" evidence="1">
    <location>
        <begin position="118"/>
        <end position="145"/>
    </location>
</feature>
<evidence type="ECO:0000313" key="4">
    <source>
        <dbReference type="Proteomes" id="UP000054516"/>
    </source>
</evidence>
<name>A0A1W2TPL2_ROSNE</name>
<keyword evidence="4" id="KW-1185">Reference proteome</keyword>
<gene>
    <name evidence="3" type="ORF">SAMD00023353_4900920</name>
</gene>
<reference evidence="3" key="1">
    <citation type="submission" date="2016-03" db="EMBL/GenBank/DDBJ databases">
        <title>Draft genome sequence of Rosellinia necatrix.</title>
        <authorList>
            <person name="Kanematsu S."/>
        </authorList>
    </citation>
    <scope>NUCLEOTIDE SEQUENCE [LARGE SCALE GENOMIC DNA]</scope>
    <source>
        <strain evidence="3">W97</strain>
    </source>
</reference>
<dbReference type="Proteomes" id="UP000054516">
    <property type="component" value="Unassembled WGS sequence"/>
</dbReference>
<dbReference type="OrthoDB" id="4770702at2759"/>
<dbReference type="AlphaFoldDB" id="A0A1W2TPL2"/>
<keyword evidence="3" id="KW-0966">Cell projection</keyword>
<dbReference type="OMA" id="RANANFY"/>